<dbReference type="RefSeq" id="XP_043012666.1">
    <property type="nucleotide sequence ID" value="XM_043148074.1"/>
</dbReference>
<dbReference type="Gene3D" id="3.80.10.10">
    <property type="entry name" value="Ribonuclease Inhibitor"/>
    <property type="match status" value="1"/>
</dbReference>
<dbReference type="Gene3D" id="1.20.1280.50">
    <property type="match status" value="1"/>
</dbReference>
<organism evidence="2 3">
    <name type="scientific">Marasmius oreades</name>
    <name type="common">fairy-ring Marasmius</name>
    <dbReference type="NCBI Taxonomy" id="181124"/>
    <lineage>
        <taxon>Eukaryota</taxon>
        <taxon>Fungi</taxon>
        <taxon>Dikarya</taxon>
        <taxon>Basidiomycota</taxon>
        <taxon>Agaricomycotina</taxon>
        <taxon>Agaricomycetes</taxon>
        <taxon>Agaricomycetidae</taxon>
        <taxon>Agaricales</taxon>
        <taxon>Marasmiineae</taxon>
        <taxon>Marasmiaceae</taxon>
        <taxon>Marasmius</taxon>
    </lineage>
</organism>
<evidence type="ECO:0000313" key="3">
    <source>
        <dbReference type="Proteomes" id="UP001049176"/>
    </source>
</evidence>
<gene>
    <name evidence="2" type="ORF">E1B28_003646</name>
</gene>
<comment type="caution">
    <text evidence="2">The sequence shown here is derived from an EMBL/GenBank/DDBJ whole genome shotgun (WGS) entry which is preliminary data.</text>
</comment>
<name>A0A9P7UWZ0_9AGAR</name>
<protein>
    <recommendedName>
        <fullName evidence="1">F-box domain-containing protein</fullName>
    </recommendedName>
</protein>
<proteinExistence type="predicted"/>
<accession>A0A9P7UWZ0</accession>
<reference evidence="2" key="1">
    <citation type="journal article" date="2021" name="Genome Biol. Evol.">
        <title>The assembled and annotated genome of the fairy-ring fungus Marasmius oreades.</title>
        <authorList>
            <person name="Hiltunen M."/>
            <person name="Ament-Velasquez S.L."/>
            <person name="Johannesson H."/>
        </authorList>
    </citation>
    <scope>NUCLEOTIDE SEQUENCE</scope>
    <source>
        <strain evidence="2">03SP1</strain>
    </source>
</reference>
<dbReference type="AlphaFoldDB" id="A0A9P7UWZ0"/>
<sequence>MNAYFSPLPRLQFEVEDMNGRSELAESFGLSQVPGTNYPVPKSSRYPEHGFGNSRVPFEILSHIFDSLPLEPSTFSLQSIPWTLSRVCRFWRTVAFGTPSLWTSIYIDTEELTFRANEESIQMLCAVIDNSKNRPLDVTFRIKADPFPFNPPSRQQILFDMVRSQRHRWRSLTLYLPLALTPQWTQLSPIFELPSSSKPPVWEYEMLESIQISGTNRCPDYLWLLALHCAPALKRATLSSIDRLSQVTSRPVVPWNQLLHLDISSLHAKHIPEFELLLLLSQCTSIQTLVVRNTRVDSSTFTGALSFSPIPLQIPSLHTLEIHIPPGHHDLFARTYTDQWLTSRLVLPELQTLILRNVRWDMDSDLSWVVDVLKKSECTLRTLSIAGIDLADVTIGRLLRSRGVRKVTELTLEGHPGGYLFNCITGDQRLLPDLEVLRVCMAHTDRGGQRVILAPPIRSILNLVQSRKRGLKVVNLELFWHAHDNGVAQRLRELGNVSVRRLEYKFETPSLLRDEMWTVRQLGGIFQKILVLSHPLWNHRVMLFDNMPAIGHLLNELERLLQSIVLTDFTDAELTCVEEVHCTLQNLASSRITLPRDVECKISDLAKSLLERFPRPSGENRVVGRENEKQRRGLLTFLQKRWRAAICSR</sequence>
<dbReference type="SUPFAM" id="SSF52047">
    <property type="entry name" value="RNI-like"/>
    <property type="match status" value="1"/>
</dbReference>
<dbReference type="EMBL" id="CM032182">
    <property type="protein sequence ID" value="KAG7096196.1"/>
    <property type="molecule type" value="Genomic_DNA"/>
</dbReference>
<dbReference type="KEGG" id="more:E1B28_003646"/>
<evidence type="ECO:0000259" key="1">
    <source>
        <dbReference type="Pfam" id="PF12937"/>
    </source>
</evidence>
<dbReference type="InterPro" id="IPR036047">
    <property type="entry name" value="F-box-like_dom_sf"/>
</dbReference>
<dbReference type="Pfam" id="PF12937">
    <property type="entry name" value="F-box-like"/>
    <property type="match status" value="1"/>
</dbReference>
<dbReference type="OrthoDB" id="3217549at2759"/>
<keyword evidence="3" id="KW-1185">Reference proteome</keyword>
<dbReference type="GeneID" id="66072722"/>
<dbReference type="InterPro" id="IPR001810">
    <property type="entry name" value="F-box_dom"/>
</dbReference>
<dbReference type="Proteomes" id="UP001049176">
    <property type="component" value="Chromosome 2"/>
</dbReference>
<dbReference type="InterPro" id="IPR032675">
    <property type="entry name" value="LRR_dom_sf"/>
</dbReference>
<evidence type="ECO:0000313" key="2">
    <source>
        <dbReference type="EMBL" id="KAG7096196.1"/>
    </source>
</evidence>
<feature type="domain" description="F-box" evidence="1">
    <location>
        <begin position="55"/>
        <end position="107"/>
    </location>
</feature>
<dbReference type="SUPFAM" id="SSF81383">
    <property type="entry name" value="F-box domain"/>
    <property type="match status" value="1"/>
</dbReference>